<protein>
    <submittedName>
        <fullName evidence="1">Uncharacterized protein</fullName>
    </submittedName>
</protein>
<reference evidence="1" key="1">
    <citation type="submission" date="2016-10" db="EMBL/GenBank/DDBJ databases">
        <title>Sequence of Gallionella enrichment culture.</title>
        <authorList>
            <person name="Poehlein A."/>
            <person name="Muehling M."/>
            <person name="Daniel R."/>
        </authorList>
    </citation>
    <scope>NUCLEOTIDE SEQUENCE</scope>
</reference>
<accession>A0A1J5TUN8</accession>
<evidence type="ECO:0000313" key="1">
    <source>
        <dbReference type="EMBL" id="OIR19968.1"/>
    </source>
</evidence>
<name>A0A1J5TUN8_9ZZZZ</name>
<organism evidence="1">
    <name type="scientific">mine drainage metagenome</name>
    <dbReference type="NCBI Taxonomy" id="410659"/>
    <lineage>
        <taxon>unclassified sequences</taxon>
        <taxon>metagenomes</taxon>
        <taxon>ecological metagenomes</taxon>
    </lineage>
</organism>
<comment type="caution">
    <text evidence="1">The sequence shown here is derived from an EMBL/GenBank/DDBJ whole genome shotgun (WGS) entry which is preliminary data.</text>
</comment>
<gene>
    <name evidence="1" type="ORF">GALL_08540</name>
</gene>
<dbReference type="EMBL" id="MLJW01000001">
    <property type="protein sequence ID" value="OIR19968.1"/>
    <property type="molecule type" value="Genomic_DNA"/>
</dbReference>
<proteinExistence type="predicted"/>
<dbReference type="AlphaFoldDB" id="A0A1J5TUN8"/>
<sequence>MTTTNHKTREEAQDALRFLQGFMPQAQIAAIAAGMHGEEQQHFFNKVVEIERLIRTMPKTYEQDGAGEEAIAHLHYFLNGFDWFITERDIEREQLQAFGLACLGEEEMGYINIVELIRNGAELDLYFEPRSLRKIFAERG</sequence>